<dbReference type="SUPFAM" id="SSF53756">
    <property type="entry name" value="UDP-Glycosyltransferase/glycogen phosphorylase"/>
    <property type="match status" value="1"/>
</dbReference>
<sequence>MRILQVHKYLYPRDGASTYLFALVDLLVKHGHEVGLWGTSESNAPQPPLKLRGGAGGVMRFNDLLVEPLNFDRREGIVKDLKKFGHMIWSYDAARKFEQALTEFKPDIIHIHNIYHHISPSILAVAKKHHVPVVATVHDYHLINPNYTLYDHGAICERDGLRAIFHKCIKNSYLASVADVIETKIHRAIGAYKNVARFIAPAEFVKNKLVEKGMGGRKIEVVPLPVTPSPGLRPPSPIKGEGIQQNSPPSVGGVRGGGMDYILYAGRLTQEKGIYLLLEIAKQLPEIKFKIAGIGPEEKNLALQVTRYKLHNVELLGFVEKEKLQQIIVRARIIVVPSLWYEPSPYAVLEAMAQGKAVIASRIGGIEDLIEDGETGVLVAPPTLPPPTSGGGLRRGVWVDTIKKLWHDEALLKKIGKAAQEWVLRAHNPEKHYEKIMEIYGRVIRY</sequence>
<dbReference type="InterPro" id="IPR001296">
    <property type="entry name" value="Glyco_trans_1"/>
</dbReference>
<proteinExistence type="predicted"/>
<gene>
    <name evidence="3" type="ORF">A3B21_04695</name>
</gene>
<evidence type="ECO:0008006" key="5">
    <source>
        <dbReference type="Google" id="ProtNLM"/>
    </source>
</evidence>
<dbReference type="Gene3D" id="3.40.50.2000">
    <property type="entry name" value="Glycogen Phosphorylase B"/>
    <property type="match status" value="2"/>
</dbReference>
<organism evidence="3 4">
    <name type="scientific">Candidatus Uhrbacteria bacterium RIFCSPLOWO2_01_FULL_47_24</name>
    <dbReference type="NCBI Taxonomy" id="1802401"/>
    <lineage>
        <taxon>Bacteria</taxon>
        <taxon>Candidatus Uhriibacteriota</taxon>
    </lineage>
</organism>
<name>A0A1F7UVM7_9BACT</name>
<dbReference type="Proteomes" id="UP000176897">
    <property type="component" value="Unassembled WGS sequence"/>
</dbReference>
<protein>
    <recommendedName>
        <fullName evidence="5">Glycosyltransferase subfamily 4-like N-terminal domain-containing protein</fullName>
    </recommendedName>
</protein>
<dbReference type="PANTHER" id="PTHR45947:SF13">
    <property type="entry name" value="TRANSFERASE"/>
    <property type="match status" value="1"/>
</dbReference>
<accession>A0A1F7UVM7</accession>
<dbReference type="EMBL" id="MGEJ01000003">
    <property type="protein sequence ID" value="OGL81717.1"/>
    <property type="molecule type" value="Genomic_DNA"/>
</dbReference>
<dbReference type="Pfam" id="PF00534">
    <property type="entry name" value="Glycos_transf_1"/>
    <property type="match status" value="1"/>
</dbReference>
<reference evidence="3 4" key="1">
    <citation type="journal article" date="2016" name="Nat. Commun.">
        <title>Thousands of microbial genomes shed light on interconnected biogeochemical processes in an aquifer system.</title>
        <authorList>
            <person name="Anantharaman K."/>
            <person name="Brown C.T."/>
            <person name="Hug L.A."/>
            <person name="Sharon I."/>
            <person name="Castelle C.J."/>
            <person name="Probst A.J."/>
            <person name="Thomas B.C."/>
            <person name="Singh A."/>
            <person name="Wilkins M.J."/>
            <person name="Karaoz U."/>
            <person name="Brodie E.L."/>
            <person name="Williams K.H."/>
            <person name="Hubbard S.S."/>
            <person name="Banfield J.F."/>
        </authorList>
    </citation>
    <scope>NUCLEOTIDE SEQUENCE [LARGE SCALE GENOMIC DNA]</scope>
</reference>
<dbReference type="STRING" id="1802401.A3B21_04695"/>
<evidence type="ECO:0000313" key="3">
    <source>
        <dbReference type="EMBL" id="OGL81717.1"/>
    </source>
</evidence>
<dbReference type="GO" id="GO:0016757">
    <property type="term" value="F:glycosyltransferase activity"/>
    <property type="evidence" value="ECO:0007669"/>
    <property type="project" value="InterPro"/>
</dbReference>
<dbReference type="AlphaFoldDB" id="A0A1F7UVM7"/>
<evidence type="ECO:0000259" key="1">
    <source>
        <dbReference type="Pfam" id="PF00534"/>
    </source>
</evidence>
<dbReference type="Pfam" id="PF13439">
    <property type="entry name" value="Glyco_transf_4"/>
    <property type="match status" value="1"/>
</dbReference>
<comment type="caution">
    <text evidence="3">The sequence shown here is derived from an EMBL/GenBank/DDBJ whole genome shotgun (WGS) entry which is preliminary data.</text>
</comment>
<dbReference type="InterPro" id="IPR028098">
    <property type="entry name" value="Glyco_trans_4-like_N"/>
</dbReference>
<feature type="domain" description="Glycosyl transferase family 1" evidence="1">
    <location>
        <begin position="260"/>
        <end position="382"/>
    </location>
</feature>
<evidence type="ECO:0000313" key="4">
    <source>
        <dbReference type="Proteomes" id="UP000176897"/>
    </source>
</evidence>
<dbReference type="InterPro" id="IPR050194">
    <property type="entry name" value="Glycosyltransferase_grp1"/>
</dbReference>
<evidence type="ECO:0000259" key="2">
    <source>
        <dbReference type="Pfam" id="PF13439"/>
    </source>
</evidence>
<feature type="domain" description="Glycosyltransferase subfamily 4-like N-terminal" evidence="2">
    <location>
        <begin position="14"/>
        <end position="227"/>
    </location>
</feature>
<dbReference type="CDD" id="cd03801">
    <property type="entry name" value="GT4_PimA-like"/>
    <property type="match status" value="1"/>
</dbReference>
<dbReference type="PANTHER" id="PTHR45947">
    <property type="entry name" value="SULFOQUINOVOSYL TRANSFERASE SQD2"/>
    <property type="match status" value="1"/>
</dbReference>